<evidence type="ECO:0000313" key="2">
    <source>
        <dbReference type="Proteomes" id="UP001246858"/>
    </source>
</evidence>
<proteinExistence type="predicted"/>
<protein>
    <submittedName>
        <fullName evidence="1">Alpha-1,2-mannosidase</fullName>
    </submittedName>
</protein>
<accession>A0ACC6KV93</accession>
<reference evidence="1" key="1">
    <citation type="submission" date="2023-07" db="EMBL/GenBank/DDBJ databases">
        <title>Sorghum-associated microbial communities from plants grown in Nebraska, USA.</title>
        <authorList>
            <person name="Schachtman D."/>
        </authorList>
    </citation>
    <scope>NUCLEOTIDE SEQUENCE</scope>
    <source>
        <strain evidence="1">2697</strain>
    </source>
</reference>
<dbReference type="Proteomes" id="UP001246858">
    <property type="component" value="Unassembled WGS sequence"/>
</dbReference>
<name>A0ACC6KV93_9SPHI</name>
<organism evidence="1 2">
    <name type="scientific">Pedobacter africanus</name>
    <dbReference type="NCBI Taxonomy" id="151894"/>
    <lineage>
        <taxon>Bacteria</taxon>
        <taxon>Pseudomonadati</taxon>
        <taxon>Bacteroidota</taxon>
        <taxon>Sphingobacteriia</taxon>
        <taxon>Sphingobacteriales</taxon>
        <taxon>Sphingobacteriaceae</taxon>
        <taxon>Pedobacter</taxon>
    </lineage>
</organism>
<comment type="caution">
    <text evidence="1">The sequence shown here is derived from an EMBL/GenBank/DDBJ whole genome shotgun (WGS) entry which is preliminary data.</text>
</comment>
<gene>
    <name evidence="1" type="ORF">J2X78_001553</name>
</gene>
<sequence length="709" mass="80355">MGNISHLLVPTYPTVHLPNSLLRVYPERSDFTSDKIHGLPVVVTSHRGSSAFNLSPVQGNAKIEQPVMDYSYDDEKVTPFSYHVYLDEDDISVEFGVSHQSAIYGFNFKGAAARSLLFNSRNGHLQWDGNSLSGSQEIGNNTKVYIYAEPNVKPMAIQGLKRGQLFPANTVKGEDACLLLSFNKNQSDIKVRYGISFISEEQAKANLRREIKNFDLKSVIGRGKEIWNDVLGKIKVEGGTKNEKHIFYTSLYRAFERPVNISEDGKYFSAFDGKIHNDNGQPFFTDDWIWDSYRAHHPLNVLIDPEKESYVLNSFVRMAEQMSAYWLPTFPEINGDSRRMNSNHGVASILDAYEKGIRGFDLEKAYKAAKGALTEKTLAPWSAKPKGKLEEFFTKNGYIPALRPEERETIPEVHSFEKRQPVAVTLGTSYDLWCLSKLAKILGYEDDYALFSKQAFSYRNLFNEKTKFFHPKDSSGKFIEPFDYVFSGGLGAREYYGENNAWIYRWDVQHNINDLIQLMGGSRQFVGYLDEMFNASLGTAKFAFYSQLPDHTGNVGQYSMANEPSLHIPYLYNFAGQPWKTQKRIRTLINQWFRNDLMGVPGDEDGGGLSSFVVFSQLGFYPVTPGNPTYTIGTPFFEKATIKLKSGKEFVIVAKGTSDTNKYIQSAKINGVELTRPWLDHKQIMNGGKLEFVMGPKANKNWGIRSNHQ</sequence>
<keyword evidence="2" id="KW-1185">Reference proteome</keyword>
<dbReference type="EMBL" id="JAVDTF010000001">
    <property type="protein sequence ID" value="MDR6783001.1"/>
    <property type="molecule type" value="Genomic_DNA"/>
</dbReference>
<evidence type="ECO:0000313" key="1">
    <source>
        <dbReference type="EMBL" id="MDR6783001.1"/>
    </source>
</evidence>